<dbReference type="GO" id="GO:0005524">
    <property type="term" value="F:ATP binding"/>
    <property type="evidence" value="ECO:0007669"/>
    <property type="project" value="UniProtKB-UniRule"/>
</dbReference>
<evidence type="ECO:0000256" key="1">
    <source>
        <dbReference type="ARBA" id="ARBA00002274"/>
    </source>
</evidence>
<gene>
    <name evidence="13 15" type="primary">lpxK</name>
    <name evidence="15" type="ORF">IAD06_04985</name>
</gene>
<feature type="transmembrane region" description="Helical" evidence="14">
    <location>
        <begin position="12"/>
        <end position="29"/>
    </location>
</feature>
<organism evidence="15 16">
    <name type="scientific">Candidatus Caccoplasma intestinavium</name>
    <dbReference type="NCBI Taxonomy" id="2840716"/>
    <lineage>
        <taxon>Bacteria</taxon>
        <taxon>Pseudomonadati</taxon>
        <taxon>Bacteroidota</taxon>
        <taxon>Bacteroidia</taxon>
        <taxon>Bacteroidales</taxon>
        <taxon>Bacteroidaceae</taxon>
        <taxon>Bacteroidaceae incertae sedis</taxon>
        <taxon>Candidatus Caccoplasma</taxon>
    </lineage>
</organism>
<dbReference type="GO" id="GO:0005886">
    <property type="term" value="C:plasma membrane"/>
    <property type="evidence" value="ECO:0007669"/>
    <property type="project" value="TreeGrafter"/>
</dbReference>
<evidence type="ECO:0000256" key="2">
    <source>
        <dbReference type="ARBA" id="ARBA00004870"/>
    </source>
</evidence>
<keyword evidence="7 13" id="KW-0808">Transferase</keyword>
<comment type="pathway">
    <text evidence="2 13">Glycolipid biosynthesis; lipid IV(A) biosynthesis; lipid IV(A) from (3R)-3-hydroxytetradecanoyl-[acyl-carrier-protein] and UDP-N-acetyl-alpha-D-glucosamine: step 6/6.</text>
</comment>
<comment type="caution">
    <text evidence="15">The sequence shown here is derived from an EMBL/GenBank/DDBJ whole genome shotgun (WGS) entry which is preliminary data.</text>
</comment>
<evidence type="ECO:0000256" key="11">
    <source>
        <dbReference type="ARBA" id="ARBA00023098"/>
    </source>
</evidence>
<keyword evidence="14" id="KW-0812">Transmembrane</keyword>
<keyword evidence="9 13" id="KW-0418">Kinase</keyword>
<keyword evidence="8 13" id="KW-0547">Nucleotide-binding</keyword>
<dbReference type="PANTHER" id="PTHR42724">
    <property type="entry name" value="TETRAACYLDISACCHARIDE 4'-KINASE"/>
    <property type="match status" value="1"/>
</dbReference>
<evidence type="ECO:0000256" key="10">
    <source>
        <dbReference type="ARBA" id="ARBA00022840"/>
    </source>
</evidence>
<proteinExistence type="inferred from homology"/>
<dbReference type="EMBL" id="DVKT01000036">
    <property type="protein sequence ID" value="HIT39372.1"/>
    <property type="molecule type" value="Genomic_DNA"/>
</dbReference>
<keyword evidence="5 13" id="KW-0444">Lipid biosynthesis</keyword>
<dbReference type="SUPFAM" id="SSF52540">
    <property type="entry name" value="P-loop containing nucleoside triphosphate hydrolases"/>
    <property type="match status" value="1"/>
</dbReference>
<evidence type="ECO:0000256" key="8">
    <source>
        <dbReference type="ARBA" id="ARBA00022741"/>
    </source>
</evidence>
<sequence length="376" mass="43388">MNNRQETSGIKLYPILVPFAWLYGIGVWIRNRLFDWNILPTESFDIPVISVGNISVGGTGKTPHIEHLIRTLSDASFRIAVLSRGYKRHTRGFRLVSMSSTATEVGDEPLQIKHKFPTVTVAVDANRRRGIRKLSEQTPDIDIILLDDAYQHRFVTPALSILLTSYERMIYEDKLLPVGRLREPIEEKARANIVIVTKCPEALKPIDYRLLAKHLNLYPYQNLYFTGLRYDELKPIFPAENTEHITTEQLRNEPNDVLLVAGIASPGLFAEYIGKYTPRTQLWKFGDHHEFSSKDLRKIEDWITASVEKGGRGYVIVTEKDAARLLNCPRVSSLLKRHLYYLPLHVHFMLEQEPAFNNQIKESVIRFQRRVIQKKK</sequence>
<dbReference type="InterPro" id="IPR027417">
    <property type="entry name" value="P-loop_NTPase"/>
</dbReference>
<dbReference type="AlphaFoldDB" id="A0A9D1KEE3"/>
<dbReference type="GO" id="GO:0009245">
    <property type="term" value="P:lipid A biosynthetic process"/>
    <property type="evidence" value="ECO:0007669"/>
    <property type="project" value="UniProtKB-UniRule"/>
</dbReference>
<comment type="similarity">
    <text evidence="13">Belongs to the LpxK family.</text>
</comment>
<dbReference type="EC" id="2.7.1.130" evidence="3 13"/>
<evidence type="ECO:0000256" key="9">
    <source>
        <dbReference type="ARBA" id="ARBA00022777"/>
    </source>
</evidence>
<reference evidence="15" key="2">
    <citation type="journal article" date="2021" name="PeerJ">
        <title>Extensive microbial diversity within the chicken gut microbiome revealed by metagenomics and culture.</title>
        <authorList>
            <person name="Gilroy R."/>
            <person name="Ravi A."/>
            <person name="Getino M."/>
            <person name="Pursley I."/>
            <person name="Horton D.L."/>
            <person name="Alikhan N.F."/>
            <person name="Baker D."/>
            <person name="Gharbi K."/>
            <person name="Hall N."/>
            <person name="Watson M."/>
            <person name="Adriaenssens E.M."/>
            <person name="Foster-Nyarko E."/>
            <person name="Jarju S."/>
            <person name="Secka A."/>
            <person name="Antonio M."/>
            <person name="Oren A."/>
            <person name="Chaudhuri R.R."/>
            <person name="La Ragione R."/>
            <person name="Hildebrand F."/>
            <person name="Pallen M.J."/>
        </authorList>
    </citation>
    <scope>NUCLEOTIDE SEQUENCE</scope>
    <source>
        <strain evidence="15">21143</strain>
    </source>
</reference>
<dbReference type="GO" id="GO:0009244">
    <property type="term" value="P:lipopolysaccharide core region biosynthetic process"/>
    <property type="evidence" value="ECO:0007669"/>
    <property type="project" value="TreeGrafter"/>
</dbReference>
<evidence type="ECO:0000256" key="5">
    <source>
        <dbReference type="ARBA" id="ARBA00022516"/>
    </source>
</evidence>
<evidence type="ECO:0000256" key="6">
    <source>
        <dbReference type="ARBA" id="ARBA00022556"/>
    </source>
</evidence>
<evidence type="ECO:0000256" key="13">
    <source>
        <dbReference type="HAMAP-Rule" id="MF_00409"/>
    </source>
</evidence>
<evidence type="ECO:0000313" key="15">
    <source>
        <dbReference type="EMBL" id="HIT39372.1"/>
    </source>
</evidence>
<evidence type="ECO:0000256" key="7">
    <source>
        <dbReference type="ARBA" id="ARBA00022679"/>
    </source>
</evidence>
<keyword evidence="14" id="KW-0472">Membrane</keyword>
<dbReference type="InterPro" id="IPR003758">
    <property type="entry name" value="LpxK"/>
</dbReference>
<keyword evidence="10 13" id="KW-0067">ATP-binding</keyword>
<dbReference type="GO" id="GO:0009029">
    <property type="term" value="F:lipid-A 4'-kinase activity"/>
    <property type="evidence" value="ECO:0007669"/>
    <property type="project" value="UniProtKB-UniRule"/>
</dbReference>
<accession>A0A9D1KEE3</accession>
<comment type="function">
    <text evidence="1 13">Transfers the gamma-phosphate of ATP to the 4'-position of a tetraacyldisaccharide 1-phosphate intermediate (termed DS-1-P) to form tetraacyldisaccharide 1,4'-bis-phosphate (lipid IVA).</text>
</comment>
<feature type="binding site" evidence="13">
    <location>
        <begin position="55"/>
        <end position="62"/>
    </location>
    <ligand>
        <name>ATP</name>
        <dbReference type="ChEBI" id="CHEBI:30616"/>
    </ligand>
</feature>
<evidence type="ECO:0000256" key="4">
    <source>
        <dbReference type="ARBA" id="ARBA00016436"/>
    </source>
</evidence>
<keyword evidence="11 13" id="KW-0443">Lipid metabolism</keyword>
<evidence type="ECO:0000313" key="16">
    <source>
        <dbReference type="Proteomes" id="UP000886722"/>
    </source>
</evidence>
<comment type="catalytic activity">
    <reaction evidence="13">
        <text>a lipid A disaccharide + ATP = a lipid IVA + ADP + H(+)</text>
        <dbReference type="Rhea" id="RHEA:67840"/>
        <dbReference type="ChEBI" id="CHEBI:15378"/>
        <dbReference type="ChEBI" id="CHEBI:30616"/>
        <dbReference type="ChEBI" id="CHEBI:176343"/>
        <dbReference type="ChEBI" id="CHEBI:176425"/>
        <dbReference type="ChEBI" id="CHEBI:456216"/>
        <dbReference type="EC" id="2.7.1.130"/>
    </reaction>
</comment>
<keyword evidence="14" id="KW-1133">Transmembrane helix</keyword>
<dbReference type="Proteomes" id="UP000886722">
    <property type="component" value="Unassembled WGS sequence"/>
</dbReference>
<name>A0A9D1KEE3_9BACT</name>
<reference evidence="15" key="1">
    <citation type="submission" date="2020-10" db="EMBL/GenBank/DDBJ databases">
        <authorList>
            <person name="Gilroy R."/>
        </authorList>
    </citation>
    <scope>NUCLEOTIDE SEQUENCE</scope>
    <source>
        <strain evidence="15">21143</strain>
    </source>
</reference>
<evidence type="ECO:0000256" key="14">
    <source>
        <dbReference type="SAM" id="Phobius"/>
    </source>
</evidence>
<dbReference type="NCBIfam" id="TIGR00682">
    <property type="entry name" value="lpxK"/>
    <property type="match status" value="1"/>
</dbReference>
<evidence type="ECO:0000256" key="12">
    <source>
        <dbReference type="ARBA" id="ARBA00029757"/>
    </source>
</evidence>
<protein>
    <recommendedName>
        <fullName evidence="4 13">Tetraacyldisaccharide 4'-kinase</fullName>
        <ecNumber evidence="3 13">2.7.1.130</ecNumber>
    </recommendedName>
    <alternativeName>
        <fullName evidence="12 13">Lipid A 4'-kinase</fullName>
    </alternativeName>
</protein>
<evidence type="ECO:0000256" key="3">
    <source>
        <dbReference type="ARBA" id="ARBA00012071"/>
    </source>
</evidence>
<keyword evidence="6 13" id="KW-0441">Lipid A biosynthesis</keyword>
<dbReference type="PANTHER" id="PTHR42724:SF1">
    <property type="entry name" value="TETRAACYLDISACCHARIDE 4'-KINASE, MITOCHONDRIAL-RELATED"/>
    <property type="match status" value="1"/>
</dbReference>
<dbReference type="HAMAP" id="MF_00409">
    <property type="entry name" value="LpxK"/>
    <property type="match status" value="1"/>
</dbReference>
<dbReference type="Pfam" id="PF02606">
    <property type="entry name" value="LpxK"/>
    <property type="match status" value="1"/>
</dbReference>